<proteinExistence type="inferred from homology"/>
<dbReference type="InterPro" id="IPR001650">
    <property type="entry name" value="Helicase_C-like"/>
</dbReference>
<dbReference type="Pfam" id="PF07717">
    <property type="entry name" value="OB_NTP_bind"/>
    <property type="match status" value="1"/>
</dbReference>
<dbReference type="STRING" id="564608.C1N995"/>
<dbReference type="EMBL" id="GG663751">
    <property type="protein sequence ID" value="EEH51318.1"/>
    <property type="molecule type" value="Genomic_DNA"/>
</dbReference>
<dbReference type="RefSeq" id="XP_003064413.1">
    <property type="nucleotide sequence ID" value="XM_003064367.1"/>
</dbReference>
<keyword evidence="2" id="KW-0378">Hydrolase</keyword>
<dbReference type="eggNOG" id="KOG0920">
    <property type="taxonomic scope" value="Eukaryota"/>
</dbReference>
<dbReference type="PANTHER" id="PTHR18934:SF99">
    <property type="entry name" value="ATP-DEPENDENT RNA HELICASE DHX37-RELATED"/>
    <property type="match status" value="1"/>
</dbReference>
<dbReference type="SUPFAM" id="SSF52540">
    <property type="entry name" value="P-loop containing nucleoside triphosphate hydrolases"/>
    <property type="match status" value="1"/>
</dbReference>
<reference evidence="8 9" key="1">
    <citation type="journal article" date="2009" name="Science">
        <title>Green evolution and dynamic adaptations revealed by genomes of the marine picoeukaryotes Micromonas.</title>
        <authorList>
            <person name="Worden A.Z."/>
            <person name="Lee J.H."/>
            <person name="Mock T."/>
            <person name="Rouze P."/>
            <person name="Simmons M.P."/>
            <person name="Aerts A.L."/>
            <person name="Allen A.E."/>
            <person name="Cuvelier M.L."/>
            <person name="Derelle E."/>
            <person name="Everett M.V."/>
            <person name="Foulon E."/>
            <person name="Grimwood J."/>
            <person name="Gundlach H."/>
            <person name="Henrissat B."/>
            <person name="Napoli C."/>
            <person name="McDonald S.M."/>
            <person name="Parker M.S."/>
            <person name="Rombauts S."/>
            <person name="Salamov A."/>
            <person name="Von Dassow P."/>
            <person name="Badger J.H."/>
            <person name="Coutinho P.M."/>
            <person name="Demir E."/>
            <person name="Dubchak I."/>
            <person name="Gentemann C."/>
            <person name="Eikrem W."/>
            <person name="Gready J.E."/>
            <person name="John U."/>
            <person name="Lanier W."/>
            <person name="Lindquist E.A."/>
            <person name="Lucas S."/>
            <person name="Mayer K.F."/>
            <person name="Moreau H."/>
            <person name="Not F."/>
            <person name="Otillar R."/>
            <person name="Panaud O."/>
            <person name="Pangilinan J."/>
            <person name="Paulsen I."/>
            <person name="Piegu B."/>
            <person name="Poliakov A."/>
            <person name="Robbens S."/>
            <person name="Schmutz J."/>
            <person name="Toulza E."/>
            <person name="Wyss T."/>
            <person name="Zelensky A."/>
            <person name="Zhou K."/>
            <person name="Armbrust E.V."/>
            <person name="Bhattacharya D."/>
            <person name="Goodenough U.W."/>
            <person name="Van de Peer Y."/>
            <person name="Grigoriev I.V."/>
        </authorList>
    </citation>
    <scope>NUCLEOTIDE SEQUENCE [LARGE SCALE GENOMIC DNA]</scope>
    <source>
        <strain evidence="8 9">CCMP1545</strain>
    </source>
</reference>
<dbReference type="Pfam" id="PF21010">
    <property type="entry name" value="HA2_C"/>
    <property type="match status" value="1"/>
</dbReference>
<evidence type="ECO:0000313" key="9">
    <source>
        <dbReference type="Proteomes" id="UP000001876"/>
    </source>
</evidence>
<name>C1N995_MICPC</name>
<accession>C1N995</accession>
<evidence type="ECO:0000256" key="2">
    <source>
        <dbReference type="ARBA" id="ARBA00022801"/>
    </source>
</evidence>
<dbReference type="Gene3D" id="1.20.120.1080">
    <property type="match status" value="1"/>
</dbReference>
<dbReference type="FunFam" id="1.20.120.1080:FF:000002">
    <property type="entry name" value="Putative ATP-dependent RNA helicase DHX36"/>
    <property type="match status" value="1"/>
</dbReference>
<feature type="region of interest" description="Disordered" evidence="6">
    <location>
        <begin position="443"/>
        <end position="481"/>
    </location>
</feature>
<dbReference type="Pfam" id="PF00271">
    <property type="entry name" value="Helicase_C"/>
    <property type="match status" value="1"/>
</dbReference>
<dbReference type="AlphaFoldDB" id="C1N995"/>
<sequence length="636" mass="68312">MKVLEALPAAQRETLIILPLHSQVPQEEQQQVFTPAPEGKMKIILSTTIAESSVTIDDVLAVVDSGLVREMNFNAESNMSTMATVPTSRASATQRTGRAGRVAPGVCYRLYSKAMLEAMPERPTPEIQRTALEATCLQTCSMTNAGVQKFLSQALDPPAEETVSLAMDRLKSLNAIADVDGPSNPADPSSVPRRRELLTPLGKLLSQLPLDPATGRMLIMGVVTQCLDPVLTAAACMSSRDPFITPTGMRDEAQRARRRFCETSDHHAVLRAYAEWRAVNAEEGFNRACGIQGLQTITSLRSQLLNELVRTGLVHAGDLGYGAKKELKADAVVNRHAGNEALTTAVLTTGVPGNLASRRRQSHFGVMRTRLEATAGLHPASVSFHRSPPRGRYGQAQLPDWFMYKEMVLSSQVFLRDCSAVTPEQLALFGGSKMTDLTRFKPTDAEIRSGRRASRGGTTTELDDDVATDLSDRSEPPPLLGADGLPVIPIDVLPPAVVDDDAWKPGHGLIDDWILTSSSCPDTSELLTDVRGELDAALAHKVMAPRRALSQEYAEIVDAIAATLHIVDARNDAALQKLARSEGASSYGSSSSSSYGGGPAGRAGFGDASRRGFGVAPRKAGRLKKDANGNFVRVAE</sequence>
<feature type="domain" description="Helicase C-terminal" evidence="7">
    <location>
        <begin position="1"/>
        <end position="143"/>
    </location>
</feature>
<dbReference type="GO" id="GO:0004386">
    <property type="term" value="F:helicase activity"/>
    <property type="evidence" value="ECO:0007669"/>
    <property type="project" value="UniProtKB-KW"/>
</dbReference>
<keyword evidence="1" id="KW-0547">Nucleotide-binding</keyword>
<dbReference type="InterPro" id="IPR007502">
    <property type="entry name" value="Helicase-assoc_dom"/>
</dbReference>
<feature type="compositionally biased region" description="Gly residues" evidence="6">
    <location>
        <begin position="595"/>
        <end position="604"/>
    </location>
</feature>
<evidence type="ECO:0000256" key="4">
    <source>
        <dbReference type="ARBA" id="ARBA00022840"/>
    </source>
</evidence>
<dbReference type="GO" id="GO:0005524">
    <property type="term" value="F:ATP binding"/>
    <property type="evidence" value="ECO:0007669"/>
    <property type="project" value="UniProtKB-KW"/>
</dbReference>
<protein>
    <submittedName>
        <fullName evidence="8">Predicted protein</fullName>
    </submittedName>
</protein>
<dbReference type="InterPro" id="IPR011709">
    <property type="entry name" value="DEAD-box_helicase_OB_fold"/>
</dbReference>
<keyword evidence="3" id="KW-0347">Helicase</keyword>
<feature type="compositionally biased region" description="Low complexity" evidence="6">
    <location>
        <begin position="584"/>
        <end position="594"/>
    </location>
</feature>
<evidence type="ECO:0000259" key="7">
    <source>
        <dbReference type="PROSITE" id="PS51194"/>
    </source>
</evidence>
<dbReference type="GO" id="GO:0016787">
    <property type="term" value="F:hydrolase activity"/>
    <property type="evidence" value="ECO:0007669"/>
    <property type="project" value="UniProtKB-KW"/>
</dbReference>
<keyword evidence="4" id="KW-0067">ATP-binding</keyword>
<evidence type="ECO:0000256" key="5">
    <source>
        <dbReference type="ARBA" id="ARBA00060772"/>
    </source>
</evidence>
<dbReference type="CDD" id="cd18791">
    <property type="entry name" value="SF2_C_RHA"/>
    <property type="match status" value="1"/>
</dbReference>
<evidence type="ECO:0000313" key="8">
    <source>
        <dbReference type="EMBL" id="EEH51318.1"/>
    </source>
</evidence>
<dbReference type="InterPro" id="IPR027417">
    <property type="entry name" value="P-loop_NTPase"/>
</dbReference>
<evidence type="ECO:0000256" key="6">
    <source>
        <dbReference type="SAM" id="MobiDB-lite"/>
    </source>
</evidence>
<gene>
    <name evidence="8" type="ORF">MICPUCDRAFT_43509</name>
</gene>
<evidence type="ECO:0000256" key="1">
    <source>
        <dbReference type="ARBA" id="ARBA00022741"/>
    </source>
</evidence>
<dbReference type="SMART" id="SM00847">
    <property type="entry name" value="HA2"/>
    <property type="match status" value="1"/>
</dbReference>
<dbReference type="PROSITE" id="PS51194">
    <property type="entry name" value="HELICASE_CTER"/>
    <property type="match status" value="1"/>
</dbReference>
<dbReference type="Proteomes" id="UP000001876">
    <property type="component" value="Unassembled WGS sequence"/>
</dbReference>
<dbReference type="GeneID" id="9689854"/>
<dbReference type="KEGG" id="mpp:MICPUCDRAFT_43509"/>
<dbReference type="SMART" id="SM00490">
    <property type="entry name" value="HELICc"/>
    <property type="match status" value="1"/>
</dbReference>
<dbReference type="PANTHER" id="PTHR18934">
    <property type="entry name" value="ATP-DEPENDENT RNA HELICASE"/>
    <property type="match status" value="1"/>
</dbReference>
<feature type="region of interest" description="Disordered" evidence="6">
    <location>
        <begin position="584"/>
        <end position="608"/>
    </location>
</feature>
<comment type="similarity">
    <text evidence="5">Belongs to the DExH box helicase family.</text>
</comment>
<dbReference type="GO" id="GO:0003723">
    <property type="term" value="F:RNA binding"/>
    <property type="evidence" value="ECO:0007669"/>
    <property type="project" value="TreeGrafter"/>
</dbReference>
<dbReference type="OrthoDB" id="10253254at2759"/>
<dbReference type="Gene3D" id="3.40.50.300">
    <property type="entry name" value="P-loop containing nucleotide triphosphate hydrolases"/>
    <property type="match status" value="1"/>
</dbReference>
<organism evidence="9">
    <name type="scientific">Micromonas pusilla (strain CCMP1545)</name>
    <name type="common">Picoplanktonic green alga</name>
    <dbReference type="NCBI Taxonomy" id="564608"/>
    <lineage>
        <taxon>Eukaryota</taxon>
        <taxon>Viridiplantae</taxon>
        <taxon>Chlorophyta</taxon>
        <taxon>Mamiellophyceae</taxon>
        <taxon>Mamiellales</taxon>
        <taxon>Mamiellaceae</taxon>
        <taxon>Micromonas</taxon>
    </lineage>
</organism>
<evidence type="ECO:0000256" key="3">
    <source>
        <dbReference type="ARBA" id="ARBA00022806"/>
    </source>
</evidence>
<keyword evidence="9" id="KW-1185">Reference proteome</keyword>